<dbReference type="GO" id="GO:0003866">
    <property type="term" value="F:3-phosphoshikimate 1-carboxyvinyltransferase activity"/>
    <property type="evidence" value="ECO:0007669"/>
    <property type="project" value="UniProtKB-UniRule"/>
</dbReference>
<feature type="binding site" evidence="8">
    <location>
        <position position="35"/>
    </location>
    <ligand>
        <name>phosphoenolpyruvate</name>
        <dbReference type="ChEBI" id="CHEBI:58702"/>
    </ligand>
</feature>
<feature type="active site" description="Proton acceptor" evidence="8">
    <location>
        <position position="353"/>
    </location>
</feature>
<dbReference type="PROSITE" id="PS00104">
    <property type="entry name" value="EPSP_SYNTHASE_1"/>
    <property type="match status" value="1"/>
</dbReference>
<evidence type="ECO:0000256" key="7">
    <source>
        <dbReference type="ARBA" id="ARBA00044633"/>
    </source>
</evidence>
<dbReference type="Proteomes" id="UP001223646">
    <property type="component" value="Unassembled WGS sequence"/>
</dbReference>
<organism evidence="11 12">
    <name type="scientific">Corynebacterium amycolatum</name>
    <dbReference type="NCBI Taxonomy" id="43765"/>
    <lineage>
        <taxon>Bacteria</taxon>
        <taxon>Bacillati</taxon>
        <taxon>Actinomycetota</taxon>
        <taxon>Actinomycetes</taxon>
        <taxon>Mycobacteriales</taxon>
        <taxon>Corynebacteriaceae</taxon>
        <taxon>Corynebacterium</taxon>
    </lineage>
</organism>
<feature type="binding site" evidence="8">
    <location>
        <position position="137"/>
    </location>
    <ligand>
        <name>phosphoenolpyruvate</name>
        <dbReference type="ChEBI" id="CHEBI:58702"/>
    </ligand>
</feature>
<dbReference type="InterPro" id="IPR013792">
    <property type="entry name" value="RNA3'P_cycl/enolpyr_Trfase_a/b"/>
</dbReference>
<feature type="binding site" evidence="8">
    <location>
        <position position="224"/>
    </location>
    <ligand>
        <name>3-phosphoshikimate</name>
        <dbReference type="ChEBI" id="CHEBI:145989"/>
    </ligand>
</feature>
<dbReference type="HAMAP" id="MF_00210">
    <property type="entry name" value="EPSP_synth"/>
    <property type="match status" value="1"/>
</dbReference>
<feature type="binding site" evidence="8">
    <location>
        <position position="450"/>
    </location>
    <ligand>
        <name>phosphoenolpyruvate</name>
        <dbReference type="ChEBI" id="CHEBI:58702"/>
    </ligand>
</feature>
<dbReference type="SUPFAM" id="SSF55205">
    <property type="entry name" value="EPT/RTPC-like"/>
    <property type="match status" value="1"/>
</dbReference>
<feature type="region of interest" description="Disordered" evidence="9">
    <location>
        <begin position="467"/>
        <end position="492"/>
    </location>
</feature>
<dbReference type="FunFam" id="3.65.10.10:FF:000010">
    <property type="entry name" value="3-phosphoshikimate 1-carboxyvinyltransferase"/>
    <property type="match status" value="1"/>
</dbReference>
<dbReference type="CDD" id="cd01556">
    <property type="entry name" value="EPSP_synthase"/>
    <property type="match status" value="1"/>
</dbReference>
<comment type="similarity">
    <text evidence="2 8">Belongs to the EPSP synthase family.</text>
</comment>
<dbReference type="Pfam" id="PF00275">
    <property type="entry name" value="EPSP_synthase"/>
    <property type="match status" value="1"/>
</dbReference>
<dbReference type="GO" id="GO:0005737">
    <property type="term" value="C:cytoplasm"/>
    <property type="evidence" value="ECO:0007669"/>
    <property type="project" value="UniProtKB-SubCell"/>
</dbReference>
<evidence type="ECO:0000256" key="3">
    <source>
        <dbReference type="ARBA" id="ARBA00022490"/>
    </source>
</evidence>
<dbReference type="InterPro" id="IPR036968">
    <property type="entry name" value="Enolpyruvate_Tfrase_sf"/>
</dbReference>
<gene>
    <name evidence="8 11" type="primary">aroA</name>
    <name evidence="11" type="ORF">QP460_005550</name>
</gene>
<feature type="binding site" evidence="8">
    <location>
        <position position="425"/>
    </location>
    <ligand>
        <name>phosphoenolpyruvate</name>
        <dbReference type="ChEBI" id="CHEBI:58702"/>
    </ligand>
</feature>
<dbReference type="EMBL" id="JASOOY020000020">
    <property type="protein sequence ID" value="MEO3717053.1"/>
    <property type="molecule type" value="Genomic_DNA"/>
</dbReference>
<reference evidence="11" key="2">
    <citation type="submission" date="2024-05" db="EMBL/GenBank/DDBJ databases">
        <authorList>
            <person name="Wolfe A."/>
        </authorList>
    </citation>
    <scope>NUCLEOTIDE SEQUENCE</scope>
    <source>
        <strain evidence="11">UMB1064</strain>
    </source>
</reference>
<evidence type="ECO:0000256" key="4">
    <source>
        <dbReference type="ARBA" id="ARBA00022605"/>
    </source>
</evidence>
<feature type="binding site" evidence="8">
    <location>
        <position position="196"/>
    </location>
    <ligand>
        <name>3-phosphoshikimate</name>
        <dbReference type="ChEBI" id="CHEBI:145989"/>
    </ligand>
</feature>
<keyword evidence="3 8" id="KW-0963">Cytoplasm</keyword>
<feature type="binding site" evidence="8">
    <location>
        <position position="109"/>
    </location>
    <ligand>
        <name>phosphoenolpyruvate</name>
        <dbReference type="ChEBI" id="CHEBI:58702"/>
    </ligand>
</feature>
<comment type="catalytic activity">
    <reaction evidence="7">
        <text>3-phosphoshikimate + phosphoenolpyruvate = 5-O-(1-carboxyvinyl)-3-phosphoshikimate + phosphate</text>
        <dbReference type="Rhea" id="RHEA:21256"/>
        <dbReference type="ChEBI" id="CHEBI:43474"/>
        <dbReference type="ChEBI" id="CHEBI:57701"/>
        <dbReference type="ChEBI" id="CHEBI:58702"/>
        <dbReference type="ChEBI" id="CHEBI:145989"/>
        <dbReference type="EC" id="2.5.1.19"/>
    </reaction>
    <physiologicalReaction direction="left-to-right" evidence="7">
        <dbReference type="Rhea" id="RHEA:21257"/>
    </physiologicalReaction>
</comment>
<comment type="subcellular location">
    <subcellularLocation>
        <location evidence="8">Cytoplasm</location>
    </subcellularLocation>
</comment>
<dbReference type="AlphaFoldDB" id="A0AAW9SXW3"/>
<comment type="function">
    <text evidence="8">Catalyzes the transfer of the enolpyruvyl moiety of phosphoenolpyruvate (PEP) to the 5-hydroxyl of shikimate-3-phosphate (S3P) to produce enolpyruvyl shikimate-3-phosphate and inorganic phosphate.</text>
</comment>
<evidence type="ECO:0000256" key="9">
    <source>
        <dbReference type="SAM" id="MobiDB-lite"/>
    </source>
</evidence>
<evidence type="ECO:0000256" key="6">
    <source>
        <dbReference type="ARBA" id="ARBA00023141"/>
    </source>
</evidence>
<feature type="binding site" evidence="8">
    <location>
        <position position="380"/>
    </location>
    <ligand>
        <name>3-phosphoshikimate</name>
        <dbReference type="ChEBI" id="CHEBI:145989"/>
    </ligand>
</feature>
<dbReference type="PANTHER" id="PTHR21090">
    <property type="entry name" value="AROM/DEHYDROQUINATE SYNTHASE"/>
    <property type="match status" value="1"/>
</dbReference>
<comment type="caution">
    <text evidence="8">Lacks conserved residue(s) required for the propagation of feature annotation.</text>
</comment>
<comment type="pathway">
    <text evidence="1 8">Metabolic intermediate biosynthesis; chorismate biosynthesis; chorismate from D-erythrose 4-phosphate and phosphoenolpyruvate: step 6/7.</text>
</comment>
<proteinExistence type="inferred from homology"/>
<evidence type="ECO:0000313" key="11">
    <source>
        <dbReference type="EMBL" id="MEO3717053.1"/>
    </source>
</evidence>
<evidence type="ECO:0000256" key="8">
    <source>
        <dbReference type="HAMAP-Rule" id="MF_00210"/>
    </source>
</evidence>
<name>A0AAW9SXW3_CORAY</name>
<evidence type="ECO:0000256" key="2">
    <source>
        <dbReference type="ARBA" id="ARBA00009948"/>
    </source>
</evidence>
<evidence type="ECO:0000256" key="5">
    <source>
        <dbReference type="ARBA" id="ARBA00022679"/>
    </source>
</evidence>
<protein>
    <recommendedName>
        <fullName evidence="8">3-phosphoshikimate 1-carboxyvinyltransferase</fullName>
        <ecNumber evidence="8">2.5.1.19</ecNumber>
    </recommendedName>
    <alternativeName>
        <fullName evidence="8">5-enolpyruvylshikimate-3-phosphate synthase</fullName>
        <shortName evidence="8">EPSP synthase</shortName>
        <shortName evidence="8">EPSPS</shortName>
    </alternativeName>
</protein>
<keyword evidence="6 8" id="KW-0057">Aromatic amino acid biosynthesis</keyword>
<evidence type="ECO:0000259" key="10">
    <source>
        <dbReference type="Pfam" id="PF00275"/>
    </source>
</evidence>
<evidence type="ECO:0000313" key="12">
    <source>
        <dbReference type="Proteomes" id="UP001223646"/>
    </source>
</evidence>
<dbReference type="InterPro" id="IPR001986">
    <property type="entry name" value="Enolpyruvate_Tfrase_dom"/>
</dbReference>
<dbReference type="GO" id="GO:0009423">
    <property type="term" value="P:chorismate biosynthetic process"/>
    <property type="evidence" value="ECO:0007669"/>
    <property type="project" value="UniProtKB-UniRule"/>
</dbReference>
<reference evidence="11" key="1">
    <citation type="submission" date="2023-05" db="EMBL/GenBank/DDBJ databases">
        <authorList>
            <person name="Du J."/>
        </authorList>
    </citation>
    <scope>NUCLEOTIDE SEQUENCE</scope>
    <source>
        <strain evidence="11">UMB1064</strain>
    </source>
</reference>
<dbReference type="PANTHER" id="PTHR21090:SF5">
    <property type="entry name" value="PENTAFUNCTIONAL AROM POLYPEPTIDE"/>
    <property type="match status" value="1"/>
</dbReference>
<feature type="region of interest" description="Disordered" evidence="9">
    <location>
        <begin position="1"/>
        <end position="20"/>
    </location>
</feature>
<feature type="domain" description="Enolpyruvate transferase" evidence="10">
    <location>
        <begin position="22"/>
        <end position="455"/>
    </location>
</feature>
<keyword evidence="5 8" id="KW-0808">Transferase</keyword>
<dbReference type="NCBIfam" id="TIGR01356">
    <property type="entry name" value="aroA"/>
    <property type="match status" value="1"/>
</dbReference>
<dbReference type="RefSeq" id="WP_284825897.1">
    <property type="nucleotide sequence ID" value="NZ_JASOOY020000020.1"/>
</dbReference>
<feature type="binding site" evidence="8">
    <location>
        <position position="35"/>
    </location>
    <ligand>
        <name>3-phosphoshikimate</name>
        <dbReference type="ChEBI" id="CHEBI:145989"/>
    </ligand>
</feature>
<dbReference type="PIRSF" id="PIRSF000505">
    <property type="entry name" value="EPSPS"/>
    <property type="match status" value="1"/>
</dbReference>
<feature type="binding site" evidence="8">
    <location>
        <position position="197"/>
    </location>
    <ligand>
        <name>3-phosphoshikimate</name>
        <dbReference type="ChEBI" id="CHEBI:145989"/>
    </ligand>
</feature>
<feature type="compositionally biased region" description="Polar residues" evidence="9">
    <location>
        <begin position="1"/>
        <end position="12"/>
    </location>
</feature>
<feature type="binding site" evidence="8">
    <location>
        <position position="198"/>
    </location>
    <ligand>
        <name>phosphoenolpyruvate</name>
        <dbReference type="ChEBI" id="CHEBI:58702"/>
    </ligand>
</feature>
<accession>A0AAW9SXW3</accession>
<dbReference type="GO" id="GO:0009073">
    <property type="term" value="P:aromatic amino acid family biosynthetic process"/>
    <property type="evidence" value="ECO:0007669"/>
    <property type="project" value="UniProtKB-KW"/>
</dbReference>
<dbReference type="InterPro" id="IPR006264">
    <property type="entry name" value="EPSP_synthase"/>
</dbReference>
<comment type="subunit">
    <text evidence="8">Monomer.</text>
</comment>
<feature type="binding site" evidence="8">
    <location>
        <position position="384"/>
    </location>
    <ligand>
        <name>phosphoenolpyruvate</name>
        <dbReference type="ChEBI" id="CHEBI:58702"/>
    </ligand>
</feature>
<feature type="binding site" evidence="8">
    <location>
        <position position="40"/>
    </location>
    <ligand>
        <name>3-phosphoshikimate</name>
        <dbReference type="ChEBI" id="CHEBI:145989"/>
    </ligand>
</feature>
<dbReference type="EC" id="2.5.1.19" evidence="8"/>
<feature type="binding site" evidence="8">
    <location>
        <position position="36"/>
    </location>
    <ligand>
        <name>3-phosphoshikimate</name>
        <dbReference type="ChEBI" id="CHEBI:145989"/>
    </ligand>
</feature>
<keyword evidence="4 8" id="KW-0028">Amino-acid biosynthesis</keyword>
<comment type="caution">
    <text evidence="11">The sequence shown here is derived from an EMBL/GenBank/DDBJ whole genome shotgun (WGS) entry which is preliminary data.</text>
</comment>
<dbReference type="PROSITE" id="PS00885">
    <property type="entry name" value="EPSP_SYNTHASE_2"/>
    <property type="match status" value="1"/>
</dbReference>
<sequence length="492" mass="51790">MCSQNQNWSAPTVSVDGAESGRQPFSATVQIAGSKSITNRALVIAALSSTPSVIHGALRSRDTDLMIRALQALGTDISADSTYSGSPNHTLRVTPRMLRGGVVECGLAGTVMRFVPPIAALAQGSVFFEGDVEAKARPMSAVLDALRSLGVNIAGNGLPFTVNPQGPNQGNRLGDSVQEQDLPDIGGEVEIDASASSQFVSGLLLSAPRYGRGLVLRPTGEIPSRPHIDMTLDMLREAGVQIEETTADAPEGSRTTFTIHPTEMMGRTWQIEPDLSNAAAFLAAAAVTGGSVTVPDWPEHTTQPGDRIREILTAMGATVTFNRHEGGRTSLTVVGPKPSELRGITMDMSEIGELTPTVAAIAALATTRTELTGIAHLRGHETNRLAALTTEINRLGGRATELDDGIAIDPVPLHGGLWHSYADHRMATAGAIVGLRTEGVEVENIGTTAKTMPGFDLRWLEMLGLASPSPSSLEKSVDTRLDGMEDGTEAGK</sequence>
<evidence type="ECO:0000256" key="1">
    <source>
        <dbReference type="ARBA" id="ARBA00004811"/>
    </source>
</evidence>
<dbReference type="Gene3D" id="3.65.10.10">
    <property type="entry name" value="Enolpyruvate transferase domain"/>
    <property type="match status" value="2"/>
</dbReference>
<dbReference type="InterPro" id="IPR023193">
    <property type="entry name" value="EPSP_synthase_CS"/>
</dbReference>
<dbReference type="GO" id="GO:0008652">
    <property type="term" value="P:amino acid biosynthetic process"/>
    <property type="evidence" value="ECO:0007669"/>
    <property type="project" value="UniProtKB-KW"/>
</dbReference>
<feature type="compositionally biased region" description="Basic and acidic residues" evidence="9">
    <location>
        <begin position="475"/>
        <end position="492"/>
    </location>
</feature>
<feature type="binding site" evidence="8">
    <location>
        <position position="353"/>
    </location>
    <ligand>
        <name>3-phosphoshikimate</name>
        <dbReference type="ChEBI" id="CHEBI:145989"/>
    </ligand>
</feature>
<feature type="binding site" evidence="8">
    <location>
        <position position="198"/>
    </location>
    <ligand>
        <name>3-phosphoshikimate</name>
        <dbReference type="ChEBI" id="CHEBI:145989"/>
    </ligand>
</feature>